<protein>
    <submittedName>
        <fullName evidence="3">CoA transferase</fullName>
    </submittedName>
</protein>
<accession>A0A947D6B8</accession>
<evidence type="ECO:0000256" key="1">
    <source>
        <dbReference type="ARBA" id="ARBA00022679"/>
    </source>
</evidence>
<reference evidence="3 4" key="1">
    <citation type="submission" date="2021-06" db="EMBL/GenBank/DDBJ databases">
        <authorList>
            <person name="Grouzdev D.S."/>
            <person name="Koziaeva V."/>
        </authorList>
    </citation>
    <scope>NUCLEOTIDE SEQUENCE [LARGE SCALE GENOMIC DNA]</scope>
    <source>
        <strain evidence="3 4">22</strain>
    </source>
</reference>
<dbReference type="EMBL" id="JAHHZF010000006">
    <property type="protein sequence ID" value="MBT9290381.1"/>
    <property type="molecule type" value="Genomic_DNA"/>
</dbReference>
<evidence type="ECO:0000313" key="3">
    <source>
        <dbReference type="EMBL" id="MBT9290381.1"/>
    </source>
</evidence>
<organism evidence="3 4">
    <name type="scientific">Prosthecodimorpha staleyi</name>
    <dbReference type="NCBI Taxonomy" id="2840188"/>
    <lineage>
        <taxon>Bacteria</taxon>
        <taxon>Pseudomonadati</taxon>
        <taxon>Pseudomonadota</taxon>
        <taxon>Alphaproteobacteria</taxon>
        <taxon>Hyphomicrobiales</taxon>
        <taxon>Ancalomicrobiaceae</taxon>
        <taxon>Prosthecodimorpha</taxon>
    </lineage>
</organism>
<dbReference type="Gene3D" id="3.40.50.10540">
    <property type="entry name" value="Crotonobetainyl-coa:carnitine coa-transferase, domain 1"/>
    <property type="match status" value="1"/>
</dbReference>
<dbReference type="InterPro" id="IPR050483">
    <property type="entry name" value="CoA-transferase_III_domain"/>
</dbReference>
<dbReference type="Proteomes" id="UP000766595">
    <property type="component" value="Unassembled WGS sequence"/>
</dbReference>
<dbReference type="InterPro" id="IPR044855">
    <property type="entry name" value="CoA-Trfase_III_dom3_sf"/>
</dbReference>
<dbReference type="GO" id="GO:0008410">
    <property type="term" value="F:CoA-transferase activity"/>
    <property type="evidence" value="ECO:0007669"/>
    <property type="project" value="TreeGrafter"/>
</dbReference>
<dbReference type="AlphaFoldDB" id="A0A947D6B8"/>
<evidence type="ECO:0000256" key="2">
    <source>
        <dbReference type="SAM" id="MobiDB-lite"/>
    </source>
</evidence>
<feature type="region of interest" description="Disordered" evidence="2">
    <location>
        <begin position="375"/>
        <end position="395"/>
    </location>
</feature>
<dbReference type="Gene3D" id="3.30.1540.10">
    <property type="entry name" value="formyl-coa transferase, domain 3"/>
    <property type="match status" value="1"/>
</dbReference>
<proteinExistence type="predicted"/>
<comment type="caution">
    <text evidence="3">The sequence shown here is derived from an EMBL/GenBank/DDBJ whole genome shotgun (WGS) entry which is preliminary data.</text>
</comment>
<gene>
    <name evidence="3" type="ORF">KL771_12985</name>
</gene>
<dbReference type="PANTHER" id="PTHR48207">
    <property type="entry name" value="SUCCINATE--HYDROXYMETHYLGLUTARATE COA-TRANSFERASE"/>
    <property type="match status" value="1"/>
</dbReference>
<dbReference type="PANTHER" id="PTHR48207:SF3">
    <property type="entry name" value="SUCCINATE--HYDROXYMETHYLGLUTARATE COA-TRANSFERASE"/>
    <property type="match status" value="1"/>
</dbReference>
<dbReference type="RefSeq" id="WP_261968987.1">
    <property type="nucleotide sequence ID" value="NZ_JAHHZF010000006.1"/>
</dbReference>
<feature type="compositionally biased region" description="Basic and acidic residues" evidence="2">
    <location>
        <begin position="375"/>
        <end position="386"/>
    </location>
</feature>
<dbReference type="InterPro" id="IPR003673">
    <property type="entry name" value="CoA-Trfase_fam_III"/>
</dbReference>
<name>A0A947D6B8_9HYPH</name>
<sequence>MLDLTRLFGAYATRLFADLGAEVIRVEPPGGASDRRLPPAGAGALTAGHGGVPFAFLALNKKSVVVDLAAPEGRDILRALVATASVVVVEPEADDGLLADILAVPGVRVVTVITPFGLTGPYAGFAASDLVVQALGGIVWLSGEPGKPPLKIAGEQSLFVASLYAAAATAIALWDAETRGAGHVVDVSAQECIAHSLQNAVQVYDLEGRVSTRGGEGTRDATESAFACQDGWVFLAAPLALQASWAGLLAWMKEEGFDGHAVLTGAPWQDRPRRTTAAMKAEFKVLIERFLADKTRARCAAEALKRKIVMAPVASIAELGQDPQLLFRRFFQTVAMPGIGSDVTIPGAPYRLSEPVWAIDRPAPRLGEHDGEVLGLHRHDQDHPGRADPAGRASA</sequence>
<keyword evidence="1 3" id="KW-0808">Transferase</keyword>
<keyword evidence="4" id="KW-1185">Reference proteome</keyword>
<dbReference type="InterPro" id="IPR023606">
    <property type="entry name" value="CoA-Trfase_III_dom_1_sf"/>
</dbReference>
<dbReference type="SUPFAM" id="SSF89796">
    <property type="entry name" value="CoA-transferase family III (CaiB/BaiF)"/>
    <property type="match status" value="1"/>
</dbReference>
<dbReference type="Pfam" id="PF02515">
    <property type="entry name" value="CoA_transf_3"/>
    <property type="match status" value="1"/>
</dbReference>
<evidence type="ECO:0000313" key="4">
    <source>
        <dbReference type="Proteomes" id="UP000766595"/>
    </source>
</evidence>